<feature type="domain" description="RNA polymerase sigma factor 70 region 4 type 2" evidence="6">
    <location>
        <begin position="107"/>
        <end position="153"/>
    </location>
</feature>
<dbReference type="STRING" id="913325.N799_04625"/>
<dbReference type="Pfam" id="PF08281">
    <property type="entry name" value="Sigma70_r4_2"/>
    <property type="match status" value="1"/>
</dbReference>
<keyword evidence="2" id="KW-0805">Transcription regulation</keyword>
<dbReference type="CDD" id="cd06171">
    <property type="entry name" value="Sigma70_r4"/>
    <property type="match status" value="1"/>
</dbReference>
<dbReference type="NCBIfam" id="TIGR02937">
    <property type="entry name" value="sigma70-ECF"/>
    <property type="match status" value="1"/>
</dbReference>
<dbReference type="eggNOG" id="COG1595">
    <property type="taxonomic scope" value="Bacteria"/>
</dbReference>
<organism evidence="7 8">
    <name type="scientific">Lysobacter arseniciresistens ZS79</name>
    <dbReference type="NCBI Taxonomy" id="913325"/>
    <lineage>
        <taxon>Bacteria</taxon>
        <taxon>Pseudomonadati</taxon>
        <taxon>Pseudomonadota</taxon>
        <taxon>Gammaproteobacteria</taxon>
        <taxon>Lysobacterales</taxon>
        <taxon>Lysobacteraceae</taxon>
        <taxon>Novilysobacter</taxon>
    </lineage>
</organism>
<evidence type="ECO:0008006" key="9">
    <source>
        <dbReference type="Google" id="ProtNLM"/>
    </source>
</evidence>
<reference evidence="7 8" key="1">
    <citation type="journal article" date="2015" name="Stand. Genomic Sci.">
        <title>Genomic information of the arsenic-resistant bacterium Lysobacter arseniciresistens type strain ZS79(T) and comparison of Lysobacter draft genomes.</title>
        <authorList>
            <person name="Liu L."/>
            <person name="Zhang S."/>
            <person name="Luo M."/>
            <person name="Wang G."/>
        </authorList>
    </citation>
    <scope>NUCLEOTIDE SEQUENCE [LARGE SCALE GENOMIC DNA]</scope>
    <source>
        <strain evidence="7 8">ZS79</strain>
    </source>
</reference>
<evidence type="ECO:0000259" key="6">
    <source>
        <dbReference type="Pfam" id="PF08281"/>
    </source>
</evidence>
<protein>
    <recommendedName>
        <fullName evidence="9">RNA polymerase subunit sigma-24</fullName>
    </recommendedName>
</protein>
<proteinExistence type="inferred from homology"/>
<dbReference type="SUPFAM" id="SSF88946">
    <property type="entry name" value="Sigma2 domain of RNA polymerase sigma factors"/>
    <property type="match status" value="1"/>
</dbReference>
<dbReference type="Gene3D" id="1.10.1740.10">
    <property type="match status" value="1"/>
</dbReference>
<dbReference type="GO" id="GO:0006352">
    <property type="term" value="P:DNA-templated transcription initiation"/>
    <property type="evidence" value="ECO:0007669"/>
    <property type="project" value="InterPro"/>
</dbReference>
<dbReference type="InterPro" id="IPR007627">
    <property type="entry name" value="RNA_pol_sigma70_r2"/>
</dbReference>
<comment type="caution">
    <text evidence="7">The sequence shown here is derived from an EMBL/GenBank/DDBJ whole genome shotgun (WGS) entry which is preliminary data.</text>
</comment>
<dbReference type="EMBL" id="AVPT01000014">
    <property type="protein sequence ID" value="KGM56388.1"/>
    <property type="molecule type" value="Genomic_DNA"/>
</dbReference>
<keyword evidence="8" id="KW-1185">Reference proteome</keyword>
<dbReference type="PANTHER" id="PTHR43133">
    <property type="entry name" value="RNA POLYMERASE ECF-TYPE SIGMA FACTO"/>
    <property type="match status" value="1"/>
</dbReference>
<evidence type="ECO:0000256" key="2">
    <source>
        <dbReference type="ARBA" id="ARBA00023015"/>
    </source>
</evidence>
<dbReference type="GO" id="GO:0003677">
    <property type="term" value="F:DNA binding"/>
    <property type="evidence" value="ECO:0007669"/>
    <property type="project" value="InterPro"/>
</dbReference>
<dbReference type="InterPro" id="IPR013325">
    <property type="entry name" value="RNA_pol_sigma_r2"/>
</dbReference>
<sequence>MDEADEARIGELIPRLRQFARSLVHDGAAADDLVQAALERALRAWSSRRRPDALQPWLFSILYRQFIDERRRAGRLRRLLEIVGMMEESHAPSAERVNESRAALASFGRLPEEQRVVMLLVSVEGFSYREVADTLGVPIGTVMSRLSRGRERLRQLSEGDPATPALRVLR</sequence>
<dbReference type="PANTHER" id="PTHR43133:SF25">
    <property type="entry name" value="RNA POLYMERASE SIGMA FACTOR RFAY-RELATED"/>
    <property type="match status" value="1"/>
</dbReference>
<keyword evidence="4" id="KW-0804">Transcription</keyword>
<keyword evidence="3" id="KW-0731">Sigma factor</keyword>
<dbReference type="GO" id="GO:0016987">
    <property type="term" value="F:sigma factor activity"/>
    <property type="evidence" value="ECO:0007669"/>
    <property type="project" value="UniProtKB-KW"/>
</dbReference>
<dbReference type="OrthoDB" id="9797134at2"/>
<evidence type="ECO:0000313" key="8">
    <source>
        <dbReference type="Proteomes" id="UP000029989"/>
    </source>
</evidence>
<dbReference type="SUPFAM" id="SSF88659">
    <property type="entry name" value="Sigma3 and sigma4 domains of RNA polymerase sigma factors"/>
    <property type="match status" value="1"/>
</dbReference>
<accession>A0A0A0F254</accession>
<dbReference type="InterPro" id="IPR013249">
    <property type="entry name" value="RNA_pol_sigma70_r4_t2"/>
</dbReference>
<evidence type="ECO:0000256" key="3">
    <source>
        <dbReference type="ARBA" id="ARBA00023082"/>
    </source>
</evidence>
<gene>
    <name evidence="7" type="ORF">N799_04625</name>
</gene>
<feature type="domain" description="RNA polymerase sigma-70 region 2" evidence="5">
    <location>
        <begin position="12"/>
        <end position="75"/>
    </location>
</feature>
<dbReference type="AlphaFoldDB" id="A0A0A0F254"/>
<dbReference type="Proteomes" id="UP000029989">
    <property type="component" value="Unassembled WGS sequence"/>
</dbReference>
<comment type="similarity">
    <text evidence="1">Belongs to the sigma-70 factor family. ECF subfamily.</text>
</comment>
<dbReference type="Gene3D" id="1.10.10.10">
    <property type="entry name" value="Winged helix-like DNA-binding domain superfamily/Winged helix DNA-binding domain"/>
    <property type="match status" value="1"/>
</dbReference>
<dbReference type="InterPro" id="IPR039425">
    <property type="entry name" value="RNA_pol_sigma-70-like"/>
</dbReference>
<dbReference type="Pfam" id="PF04542">
    <property type="entry name" value="Sigma70_r2"/>
    <property type="match status" value="1"/>
</dbReference>
<name>A0A0A0F254_9GAMM</name>
<dbReference type="InterPro" id="IPR036388">
    <property type="entry name" value="WH-like_DNA-bd_sf"/>
</dbReference>
<dbReference type="RefSeq" id="WP_036210901.1">
    <property type="nucleotide sequence ID" value="NZ_AVPT01000014.1"/>
</dbReference>
<evidence type="ECO:0000256" key="4">
    <source>
        <dbReference type="ARBA" id="ARBA00023163"/>
    </source>
</evidence>
<dbReference type="InterPro" id="IPR013324">
    <property type="entry name" value="RNA_pol_sigma_r3/r4-like"/>
</dbReference>
<evidence type="ECO:0000313" key="7">
    <source>
        <dbReference type="EMBL" id="KGM56388.1"/>
    </source>
</evidence>
<dbReference type="InterPro" id="IPR014284">
    <property type="entry name" value="RNA_pol_sigma-70_dom"/>
</dbReference>
<evidence type="ECO:0000259" key="5">
    <source>
        <dbReference type="Pfam" id="PF04542"/>
    </source>
</evidence>
<evidence type="ECO:0000256" key="1">
    <source>
        <dbReference type="ARBA" id="ARBA00010641"/>
    </source>
</evidence>